<feature type="compositionally biased region" description="Low complexity" evidence="1">
    <location>
        <begin position="133"/>
        <end position="152"/>
    </location>
</feature>
<gene>
    <name evidence="2" type="ORF">KUF71_009170</name>
</gene>
<keyword evidence="3" id="KW-1185">Reference proteome</keyword>
<comment type="caution">
    <text evidence="2">The sequence shown here is derived from an EMBL/GenBank/DDBJ whole genome shotgun (WGS) entry which is preliminary data.</text>
</comment>
<feature type="compositionally biased region" description="Low complexity" evidence="1">
    <location>
        <begin position="110"/>
        <end position="126"/>
    </location>
</feature>
<organism evidence="2 3">
    <name type="scientific">Frankliniella fusca</name>
    <dbReference type="NCBI Taxonomy" id="407009"/>
    <lineage>
        <taxon>Eukaryota</taxon>
        <taxon>Metazoa</taxon>
        <taxon>Ecdysozoa</taxon>
        <taxon>Arthropoda</taxon>
        <taxon>Hexapoda</taxon>
        <taxon>Insecta</taxon>
        <taxon>Pterygota</taxon>
        <taxon>Neoptera</taxon>
        <taxon>Paraneoptera</taxon>
        <taxon>Thysanoptera</taxon>
        <taxon>Terebrantia</taxon>
        <taxon>Thripoidea</taxon>
        <taxon>Thripidae</taxon>
        <taxon>Frankliniella</taxon>
    </lineage>
</organism>
<sequence>MESLEPDGNACCNPYNKHKQEKRIIKNVRKITAKDISNNTNLVEGLLWCDNCRKHKPNVSEHGDVLLQDIDHQCEKSIQNILEGTESLDCSAIEVPASTSVSSKSKGDASGSETVSSRSRRSSGSGNLCQAENSSALGNGSSNSRSRSVASGSRGGNQISVCCDPHDKHNMKIVFKNLRNINERDAEANSSLNVGSYWCDFCRKYGGKNSEHTGKMDIGIKSKLDNCVGECCNPFQIHSKIIKKGLRPIYESDKARHPTLTVGLLWCDTCRKSSGSGTTGSPSLSPRVQAEAAKLKLAKVGVSPLVTQARATRSHAQKVSAAKRKLEDVNLVVRKKVCLALQLNEEDVETTVERKAKDHDILMNKVKEQIPLASKIRKYQLLSVIPDSMYVREAGDFFNVGRKIVENVKKVTHSKGIIPKTEFSRGSSVQDSSKLLVKNYFCNDEHSKIMPGQRDCVSIRKGVYEQKRLLLSNLPELYQAFKKDHPGLKLGLSIFCSLKPKWCVTAGAAGTHEQCVRPTKILILHALNLHTHFRELIALCVCDSKDRNCMLRYCSLCPTLDTVKDILKSQIRMPVLPDLEPLSSEDEFDFFDEKVRYKQWKSESNKTELITQLCSRTELLEYAAEQIQDLIPHDFVACSQREYLAGLKATFPRDKVIIAMDFSMNYNCLIQGAVQSYHWSPKQASVHPTVIYYKDENNERQKSIIFISDDLDHDVPLVQKLQEKTASWLEENLPHVQCIEYVTDGCAGQYKSKGYFKNLCGQASQKKFTVTHTYHASGHGKSQCDAHGGSVKRKARRASLQRPLDNQIVDAHDLFAFCISEMSDKFEFQFVSKTEVEGLREMYKETMPKLDTVPGTRAFHFVKPVSDDSVACWKISNDQVDEPSLVHTLTKMPRQTTSFSVGSGMYVVVRLTKNRYIAMVTDVYLEEAEIDVSLLMPKLPAKEFKWPQETKSATIPMPHVLCDLSLIETNEKFVLSRDDQEKLYALRVMKRPR</sequence>
<dbReference type="EMBL" id="JAHWGI010000985">
    <property type="protein sequence ID" value="KAK3919884.1"/>
    <property type="molecule type" value="Genomic_DNA"/>
</dbReference>
<accession>A0AAE1HEM1</accession>
<evidence type="ECO:0000313" key="3">
    <source>
        <dbReference type="Proteomes" id="UP001219518"/>
    </source>
</evidence>
<evidence type="ECO:0000256" key="1">
    <source>
        <dbReference type="SAM" id="MobiDB-lite"/>
    </source>
</evidence>
<evidence type="ECO:0000313" key="2">
    <source>
        <dbReference type="EMBL" id="KAK3919884.1"/>
    </source>
</evidence>
<keyword evidence="2" id="KW-0649">Protein kinase inhibitor</keyword>
<reference evidence="2" key="1">
    <citation type="submission" date="2021-07" db="EMBL/GenBank/DDBJ databases">
        <authorList>
            <person name="Catto M.A."/>
            <person name="Jacobson A."/>
            <person name="Kennedy G."/>
            <person name="Labadie P."/>
            <person name="Hunt B.G."/>
            <person name="Srinivasan R."/>
        </authorList>
    </citation>
    <scope>NUCLEOTIDE SEQUENCE</scope>
    <source>
        <strain evidence="2">PL_HMW_Pooled</strain>
        <tissue evidence="2">Head</tissue>
    </source>
</reference>
<dbReference type="PANTHER" id="PTHR46601:SF1">
    <property type="entry name" value="ADF-H DOMAIN-CONTAINING PROTEIN"/>
    <property type="match status" value="1"/>
</dbReference>
<reference evidence="2" key="2">
    <citation type="journal article" date="2023" name="BMC Genomics">
        <title>Pest status, molecular evolution, and epigenetic factors derived from the genome assembly of Frankliniella fusca, a thysanopteran phytovirus vector.</title>
        <authorList>
            <person name="Catto M.A."/>
            <person name="Labadie P.E."/>
            <person name="Jacobson A.L."/>
            <person name="Kennedy G.G."/>
            <person name="Srinivasan R."/>
            <person name="Hunt B.G."/>
        </authorList>
    </citation>
    <scope>NUCLEOTIDE SEQUENCE</scope>
    <source>
        <strain evidence="2">PL_HMW_Pooled</strain>
    </source>
</reference>
<dbReference type="Proteomes" id="UP001219518">
    <property type="component" value="Unassembled WGS sequence"/>
</dbReference>
<dbReference type="PANTHER" id="PTHR46601">
    <property type="entry name" value="ULP_PROTEASE DOMAIN-CONTAINING PROTEIN"/>
    <property type="match status" value="1"/>
</dbReference>
<feature type="region of interest" description="Disordered" evidence="1">
    <location>
        <begin position="101"/>
        <end position="163"/>
    </location>
</feature>
<proteinExistence type="predicted"/>
<protein>
    <submittedName>
        <fullName evidence="2">Cyclin-dependent kinase inhibitor 1</fullName>
    </submittedName>
</protein>
<dbReference type="AlphaFoldDB" id="A0AAE1HEM1"/>
<dbReference type="GO" id="GO:0004860">
    <property type="term" value="F:protein kinase inhibitor activity"/>
    <property type="evidence" value="ECO:0007669"/>
    <property type="project" value="UniProtKB-KW"/>
</dbReference>
<name>A0AAE1HEM1_9NEOP</name>